<proteinExistence type="predicted"/>
<dbReference type="EMBL" id="CAIO01000061">
    <property type="protein sequence ID" value="CCI21928.1"/>
    <property type="molecule type" value="Genomic_DNA"/>
</dbReference>
<sequence length="65" mass="7362">MVTLLSQGLVLAQNICTFRKQQIGNRKLGNKQENIYVINIGRSDRIPENSPLLTIISFHKTPIQV</sequence>
<name>I4HIQ4_MICAE</name>
<dbReference type="Proteomes" id="UP000004775">
    <property type="component" value="Unassembled WGS sequence"/>
</dbReference>
<gene>
    <name evidence="1" type="ORF">MICAH_1530009</name>
</gene>
<dbReference type="HOGENOM" id="CLU_2844922_0_0_3"/>
<comment type="caution">
    <text evidence="1">The sequence shown here is derived from an EMBL/GenBank/DDBJ whole genome shotgun (WGS) entry which is preliminary data.</text>
</comment>
<evidence type="ECO:0000313" key="1">
    <source>
        <dbReference type="EMBL" id="CCI21928.1"/>
    </source>
</evidence>
<protein>
    <submittedName>
        <fullName evidence="1">Uncharacterized protein</fullName>
    </submittedName>
</protein>
<dbReference type="AlphaFoldDB" id="I4HIQ4"/>
<accession>I4HIQ4</accession>
<reference evidence="1 2" key="1">
    <citation type="submission" date="2012-04" db="EMBL/GenBank/DDBJ databases">
        <authorList>
            <person name="Genoscope - CEA"/>
        </authorList>
    </citation>
    <scope>NUCLEOTIDE SEQUENCE [LARGE SCALE GENOMIC DNA]</scope>
    <source>
        <strain evidence="1 2">9809</strain>
    </source>
</reference>
<organism evidence="1 2">
    <name type="scientific">Microcystis aeruginosa PCC 9809</name>
    <dbReference type="NCBI Taxonomy" id="1160285"/>
    <lineage>
        <taxon>Bacteria</taxon>
        <taxon>Bacillati</taxon>
        <taxon>Cyanobacteriota</taxon>
        <taxon>Cyanophyceae</taxon>
        <taxon>Oscillatoriophycideae</taxon>
        <taxon>Chroococcales</taxon>
        <taxon>Microcystaceae</taxon>
        <taxon>Microcystis</taxon>
    </lineage>
</organism>
<evidence type="ECO:0000313" key="2">
    <source>
        <dbReference type="Proteomes" id="UP000004775"/>
    </source>
</evidence>